<dbReference type="SUPFAM" id="SSF48452">
    <property type="entry name" value="TPR-like"/>
    <property type="match status" value="1"/>
</dbReference>
<evidence type="ECO:0000259" key="3">
    <source>
        <dbReference type="Pfam" id="PF14432"/>
    </source>
</evidence>
<feature type="repeat" description="PPR" evidence="2">
    <location>
        <begin position="393"/>
        <end position="428"/>
    </location>
</feature>
<gene>
    <name evidence="4" type="ORF">AQUCO_03500015v1</name>
</gene>
<dbReference type="InParanoid" id="A0A2G5CVL7"/>
<proteinExistence type="predicted"/>
<keyword evidence="5" id="KW-1185">Reference proteome</keyword>
<evidence type="ECO:0000256" key="2">
    <source>
        <dbReference type="PROSITE-ProRule" id="PRU00708"/>
    </source>
</evidence>
<evidence type="ECO:0000313" key="5">
    <source>
        <dbReference type="Proteomes" id="UP000230069"/>
    </source>
</evidence>
<feature type="domain" description="DYW" evidence="3">
    <location>
        <begin position="609"/>
        <end position="701"/>
    </location>
</feature>
<dbReference type="InterPro" id="IPR046960">
    <property type="entry name" value="PPR_At4g14850-like_plant"/>
</dbReference>
<name>A0A2G5CVL7_AQUCA</name>
<dbReference type="GO" id="GO:0003723">
    <property type="term" value="F:RNA binding"/>
    <property type="evidence" value="ECO:0007669"/>
    <property type="project" value="InterPro"/>
</dbReference>
<dbReference type="GO" id="GO:0009451">
    <property type="term" value="P:RNA modification"/>
    <property type="evidence" value="ECO:0007669"/>
    <property type="project" value="InterPro"/>
</dbReference>
<dbReference type="OrthoDB" id="185373at2759"/>
<accession>A0A2G5CVL7</accession>
<dbReference type="FunFam" id="1.25.40.10:FF:000090">
    <property type="entry name" value="Pentatricopeptide repeat-containing protein, chloroplastic"/>
    <property type="match status" value="1"/>
</dbReference>
<dbReference type="Pfam" id="PF01535">
    <property type="entry name" value="PPR"/>
    <property type="match status" value="4"/>
</dbReference>
<evidence type="ECO:0000313" key="4">
    <source>
        <dbReference type="EMBL" id="PIA35325.1"/>
    </source>
</evidence>
<dbReference type="InterPro" id="IPR032867">
    <property type="entry name" value="DYW_dom"/>
</dbReference>
<dbReference type="GO" id="GO:0008270">
    <property type="term" value="F:zinc ion binding"/>
    <property type="evidence" value="ECO:0007669"/>
    <property type="project" value="InterPro"/>
</dbReference>
<dbReference type="InterPro" id="IPR002885">
    <property type="entry name" value="PPR_rpt"/>
</dbReference>
<feature type="repeat" description="PPR" evidence="2">
    <location>
        <begin position="190"/>
        <end position="220"/>
    </location>
</feature>
<dbReference type="PROSITE" id="PS51375">
    <property type="entry name" value="PPR"/>
    <property type="match status" value="3"/>
</dbReference>
<sequence length="701" mass="78451">MLRSGLYIGDNFTFPLLLKSCSKLSSFWDGQIIHTHVFLSGFQSNVHVQTALLHMYSNHNLSASRHLFDEMPFPTLISWNAIISAYSNSNSTTTTTTNHLDESFLLFRQMRLLGFNPNSSTLVSLVSGCSSTSSSAFFGGFVRASSIHCHGFKLGLISDLILSNSIITLYLHFHQLDAARILFNSMDQRSIVTWTALIGGYVHEGDVAQAFNLFNQMRHQQQLTFDSVVFVNLISGCAHAARLLLASSVHAQTVTLGFHHEDSIQNSLVNMYTKCGDLISARRIFDDVNQKNVLLWTSMISGYAQYGNPGEALKLFKQLSTTSTKPNQVTFATILSACADLGSLALGEEIEQYVRLNGLELDFRIQTSLIHMYCKCGTIERARGIFDRASDKDLAMWSSMINGYAIHGMGEEALNLFRILKRQENFKPDAVVFMGVLSACSHSGLVEDGLKYFQSMQRDFGIKPSTEHYSALVDLLGRAGFLKLALKTIQEMPAQAQTQVWLPLLSACRAHRNVQLGEFVAKKLVDVAPQNVNNYILMANIYSSVGKWKEAARMRSLMEGRGLVKEPGWSQIEVDGYLHVFLVGDRSHQRSIEIFEKLEELNAKLREAGYVAETQMVIQDLEQEDKEDALGVHSERLAVAFGLLSTEPGSTLRIMKNLRTCSDCHTALKFISKITNRHLIVRDGNRFHHFESGSCSCKDFW</sequence>
<dbReference type="FunFam" id="1.25.40.10:FF:000344">
    <property type="entry name" value="Pentatricopeptide repeat-containing protein"/>
    <property type="match status" value="1"/>
</dbReference>
<dbReference type="STRING" id="218851.A0A2G5CVL7"/>
<dbReference type="EMBL" id="KZ305052">
    <property type="protein sequence ID" value="PIA35325.1"/>
    <property type="molecule type" value="Genomic_DNA"/>
</dbReference>
<dbReference type="InterPro" id="IPR011990">
    <property type="entry name" value="TPR-like_helical_dom_sf"/>
</dbReference>
<dbReference type="Pfam" id="PF13041">
    <property type="entry name" value="PPR_2"/>
    <property type="match status" value="2"/>
</dbReference>
<dbReference type="Pfam" id="PF20431">
    <property type="entry name" value="E_motif"/>
    <property type="match status" value="1"/>
</dbReference>
<keyword evidence="1" id="KW-0677">Repeat</keyword>
<dbReference type="Proteomes" id="UP000230069">
    <property type="component" value="Unassembled WGS sequence"/>
</dbReference>
<feature type="repeat" description="PPR" evidence="2">
    <location>
        <begin position="292"/>
        <end position="326"/>
    </location>
</feature>
<dbReference type="PANTHER" id="PTHR47926">
    <property type="entry name" value="PENTATRICOPEPTIDE REPEAT-CONTAINING PROTEIN"/>
    <property type="match status" value="1"/>
</dbReference>
<dbReference type="InterPro" id="IPR046848">
    <property type="entry name" value="E_motif"/>
</dbReference>
<reference evidence="4 5" key="1">
    <citation type="submission" date="2017-09" db="EMBL/GenBank/DDBJ databases">
        <title>WGS assembly of Aquilegia coerulea Goldsmith.</title>
        <authorList>
            <person name="Hodges S."/>
            <person name="Kramer E."/>
            <person name="Nordborg M."/>
            <person name="Tomkins J."/>
            <person name="Borevitz J."/>
            <person name="Derieg N."/>
            <person name="Yan J."/>
            <person name="Mihaltcheva S."/>
            <person name="Hayes R.D."/>
            <person name="Rokhsar D."/>
        </authorList>
    </citation>
    <scope>NUCLEOTIDE SEQUENCE [LARGE SCALE GENOMIC DNA]</scope>
    <source>
        <strain evidence="5">cv. Goldsmith</strain>
    </source>
</reference>
<protein>
    <recommendedName>
        <fullName evidence="3">DYW domain-containing protein</fullName>
    </recommendedName>
</protein>
<evidence type="ECO:0000256" key="1">
    <source>
        <dbReference type="ARBA" id="ARBA00022737"/>
    </source>
</evidence>
<dbReference type="AlphaFoldDB" id="A0A2G5CVL7"/>
<organism evidence="4 5">
    <name type="scientific">Aquilegia coerulea</name>
    <name type="common">Rocky mountain columbine</name>
    <dbReference type="NCBI Taxonomy" id="218851"/>
    <lineage>
        <taxon>Eukaryota</taxon>
        <taxon>Viridiplantae</taxon>
        <taxon>Streptophyta</taxon>
        <taxon>Embryophyta</taxon>
        <taxon>Tracheophyta</taxon>
        <taxon>Spermatophyta</taxon>
        <taxon>Magnoliopsida</taxon>
        <taxon>Ranunculales</taxon>
        <taxon>Ranunculaceae</taxon>
        <taxon>Thalictroideae</taxon>
        <taxon>Aquilegia</taxon>
    </lineage>
</organism>
<dbReference type="NCBIfam" id="TIGR00756">
    <property type="entry name" value="PPR"/>
    <property type="match status" value="4"/>
</dbReference>
<dbReference type="Pfam" id="PF14432">
    <property type="entry name" value="DYW_deaminase"/>
    <property type="match status" value="1"/>
</dbReference>
<dbReference type="PANTHER" id="PTHR47926:SF347">
    <property type="entry name" value="PENTATRICOPEPTIDE REPEAT-CONTAINING PROTEIN"/>
    <property type="match status" value="1"/>
</dbReference>
<dbReference type="Gene3D" id="1.25.40.10">
    <property type="entry name" value="Tetratricopeptide repeat domain"/>
    <property type="match status" value="3"/>
</dbReference>